<gene>
    <name evidence="2" type="ORF">HannXRQ_Chr12g0383411</name>
    <name evidence="1" type="ORF">HanXRQr2_Chr12g0563021</name>
</gene>
<reference evidence="1" key="3">
    <citation type="submission" date="2020-06" db="EMBL/GenBank/DDBJ databases">
        <title>Helianthus annuus Genome sequencing and assembly Release 2.</title>
        <authorList>
            <person name="Gouzy J."/>
            <person name="Langlade N."/>
            <person name="Munos S."/>
        </authorList>
    </citation>
    <scope>NUCLEOTIDE SEQUENCE</scope>
    <source>
        <tissue evidence="1">Leaves</tissue>
    </source>
</reference>
<evidence type="ECO:0000313" key="2">
    <source>
        <dbReference type="EMBL" id="OTG06310.1"/>
    </source>
</evidence>
<dbReference type="EMBL" id="MNCJ02000327">
    <property type="protein sequence ID" value="KAF5779738.1"/>
    <property type="molecule type" value="Genomic_DNA"/>
</dbReference>
<name>A0A251T593_HELAN</name>
<dbReference type="InParanoid" id="A0A251T593"/>
<dbReference type="Gramene" id="mRNA:HanXRQr2_Chr12g0563021">
    <property type="protein sequence ID" value="mRNA:HanXRQr2_Chr12g0563021"/>
    <property type="gene ID" value="HanXRQr2_Chr12g0563021"/>
</dbReference>
<keyword evidence="3" id="KW-1185">Reference proteome</keyword>
<evidence type="ECO:0000313" key="1">
    <source>
        <dbReference type="EMBL" id="KAF5779738.1"/>
    </source>
</evidence>
<evidence type="ECO:0000313" key="3">
    <source>
        <dbReference type="Proteomes" id="UP000215914"/>
    </source>
</evidence>
<reference evidence="1 3" key="1">
    <citation type="journal article" date="2017" name="Nature">
        <title>The sunflower genome provides insights into oil metabolism, flowering and Asterid evolution.</title>
        <authorList>
            <person name="Badouin H."/>
            <person name="Gouzy J."/>
            <person name="Grassa C.J."/>
            <person name="Murat F."/>
            <person name="Staton S.E."/>
            <person name="Cottret L."/>
            <person name="Lelandais-Briere C."/>
            <person name="Owens G.L."/>
            <person name="Carrere S."/>
            <person name="Mayjonade B."/>
            <person name="Legrand L."/>
            <person name="Gill N."/>
            <person name="Kane N.C."/>
            <person name="Bowers J.E."/>
            <person name="Hubner S."/>
            <person name="Bellec A."/>
            <person name="Berard A."/>
            <person name="Berges H."/>
            <person name="Blanchet N."/>
            <person name="Boniface M.C."/>
            <person name="Brunel D."/>
            <person name="Catrice O."/>
            <person name="Chaidir N."/>
            <person name="Claudel C."/>
            <person name="Donnadieu C."/>
            <person name="Faraut T."/>
            <person name="Fievet G."/>
            <person name="Helmstetter N."/>
            <person name="King M."/>
            <person name="Knapp S.J."/>
            <person name="Lai Z."/>
            <person name="Le Paslier M.C."/>
            <person name="Lippi Y."/>
            <person name="Lorenzon L."/>
            <person name="Mandel J.R."/>
            <person name="Marage G."/>
            <person name="Marchand G."/>
            <person name="Marquand E."/>
            <person name="Bret-Mestries E."/>
            <person name="Morien E."/>
            <person name="Nambeesan S."/>
            <person name="Nguyen T."/>
            <person name="Pegot-Espagnet P."/>
            <person name="Pouilly N."/>
            <person name="Raftis F."/>
            <person name="Sallet E."/>
            <person name="Schiex T."/>
            <person name="Thomas J."/>
            <person name="Vandecasteele C."/>
            <person name="Vares D."/>
            <person name="Vear F."/>
            <person name="Vautrin S."/>
            <person name="Crespi M."/>
            <person name="Mangin B."/>
            <person name="Burke J.M."/>
            <person name="Salse J."/>
            <person name="Munos S."/>
            <person name="Vincourt P."/>
            <person name="Rieseberg L.H."/>
            <person name="Langlade N.B."/>
        </authorList>
    </citation>
    <scope>NUCLEOTIDE SEQUENCE [LARGE SCALE GENOMIC DNA]</scope>
    <source>
        <strain evidence="3">cv. SF193</strain>
        <tissue evidence="1">Leaves</tissue>
    </source>
</reference>
<dbReference type="EMBL" id="CM007901">
    <property type="protein sequence ID" value="OTG06310.1"/>
    <property type="molecule type" value="Genomic_DNA"/>
</dbReference>
<reference evidence="2" key="2">
    <citation type="submission" date="2017-02" db="EMBL/GenBank/DDBJ databases">
        <title>Sunflower complete genome.</title>
        <authorList>
            <person name="Langlade N."/>
            <person name="Munos S."/>
        </authorList>
    </citation>
    <scope>NUCLEOTIDE SEQUENCE [LARGE SCALE GENOMIC DNA]</scope>
    <source>
        <tissue evidence="2">Leaves</tissue>
    </source>
</reference>
<organism evidence="2 3">
    <name type="scientific">Helianthus annuus</name>
    <name type="common">Common sunflower</name>
    <dbReference type="NCBI Taxonomy" id="4232"/>
    <lineage>
        <taxon>Eukaryota</taxon>
        <taxon>Viridiplantae</taxon>
        <taxon>Streptophyta</taxon>
        <taxon>Embryophyta</taxon>
        <taxon>Tracheophyta</taxon>
        <taxon>Spermatophyta</taxon>
        <taxon>Magnoliopsida</taxon>
        <taxon>eudicotyledons</taxon>
        <taxon>Gunneridae</taxon>
        <taxon>Pentapetalae</taxon>
        <taxon>asterids</taxon>
        <taxon>campanulids</taxon>
        <taxon>Asterales</taxon>
        <taxon>Asteraceae</taxon>
        <taxon>Asteroideae</taxon>
        <taxon>Heliantheae alliance</taxon>
        <taxon>Heliantheae</taxon>
        <taxon>Helianthus</taxon>
    </lineage>
</organism>
<dbReference type="Proteomes" id="UP000215914">
    <property type="component" value="Chromosome 12"/>
</dbReference>
<protein>
    <submittedName>
        <fullName evidence="2">Uncharacterized protein</fullName>
    </submittedName>
</protein>
<accession>A0A251T593</accession>
<sequence>MLFLPDLSSSALTICLSSHRFTAHLIHRLHRCIIFSYSLCRIGRFCLHRRFTVCLMLFC</sequence>
<proteinExistence type="predicted"/>
<dbReference type="AlphaFoldDB" id="A0A251T593"/>